<feature type="compositionally biased region" description="Basic and acidic residues" evidence="1">
    <location>
        <begin position="575"/>
        <end position="587"/>
    </location>
</feature>
<comment type="caution">
    <text evidence="2">The sequence shown here is derived from an EMBL/GenBank/DDBJ whole genome shotgun (WGS) entry which is preliminary data.</text>
</comment>
<feature type="compositionally biased region" description="Polar residues" evidence="1">
    <location>
        <begin position="334"/>
        <end position="349"/>
    </location>
</feature>
<feature type="compositionally biased region" description="Basic residues" evidence="1">
    <location>
        <begin position="505"/>
        <end position="514"/>
    </location>
</feature>
<accession>A0A9P1BYY0</accession>
<feature type="compositionally biased region" description="Acidic residues" evidence="1">
    <location>
        <begin position="381"/>
        <end position="397"/>
    </location>
</feature>
<evidence type="ECO:0000313" key="2">
    <source>
        <dbReference type="EMBL" id="CAI3981823.1"/>
    </source>
</evidence>
<evidence type="ECO:0000256" key="1">
    <source>
        <dbReference type="SAM" id="MobiDB-lite"/>
    </source>
</evidence>
<reference evidence="3 4" key="2">
    <citation type="submission" date="2024-05" db="EMBL/GenBank/DDBJ databases">
        <authorList>
            <person name="Chen Y."/>
            <person name="Shah S."/>
            <person name="Dougan E. K."/>
            <person name="Thang M."/>
            <person name="Chan C."/>
        </authorList>
    </citation>
    <scope>NUCLEOTIDE SEQUENCE [LARGE SCALE GENOMIC DNA]</scope>
</reference>
<feature type="compositionally biased region" description="Basic and acidic residues" evidence="1">
    <location>
        <begin position="515"/>
        <end position="530"/>
    </location>
</feature>
<feature type="region of interest" description="Disordered" evidence="1">
    <location>
        <begin position="226"/>
        <end position="604"/>
    </location>
</feature>
<dbReference type="EMBL" id="CAMXCT010000665">
    <property type="protein sequence ID" value="CAI3981823.1"/>
    <property type="molecule type" value="Genomic_DNA"/>
</dbReference>
<feature type="compositionally biased region" description="Basic residues" evidence="1">
    <location>
        <begin position="446"/>
        <end position="463"/>
    </location>
</feature>
<sequence length="604" mass="66372">MASSESGLDEKQCPVVNAWMKLDLVVSRAAGGKIAEVGKKMDRQSVADNADVLEPLIQHFGTLAELFCKQGDPCTRPGIGVVMDVVARFLYLSRPRGKALPKRDTEDADDYESAESEAACSDDEPLDDDEEEKPVDPTDAKPPAPADLVPTDKSNSGTPGEVESPICTPPPRGRIDSPVMSGEKVVFHARRDFTYTEEVKELRRLKLLKQLQEEREQLAKLLEQKNKLNHREEVHDTLPLGDDEFSKLAAVEAEKTSPPPPTDGDKSADVLRTQYQRQQDGSTTQYLGTDADTKEAAKHEAKSSKKGTVTTPTDPNPKEATTLAKDPVEKLVETTDSMSPAEQNATVNAANPKKRKANQVAQSTDEEEETDWYPEHNLQGLEEEDNEDPAANGEEDVGFLPSSSSSRAPTHSTSKPSKAKTSKNPNCKNDTKDDKETEVDQEKPAATRKKRSHKKAASKRAASKSKEGFEDGRDTDAQKGKGSKDFRKQVSEPVKAESKGTPATKTKHSRKAKGKSKEVFADPPAAEKPKKSASKKRTSTHDKKPIRDEHDNAQAERKAQLSRKSCAYKKARAQARNEGKTEEEAVKAAKPMQPATEEFSQQER</sequence>
<evidence type="ECO:0000313" key="4">
    <source>
        <dbReference type="Proteomes" id="UP001152797"/>
    </source>
</evidence>
<organism evidence="2">
    <name type="scientific">Cladocopium goreaui</name>
    <dbReference type="NCBI Taxonomy" id="2562237"/>
    <lineage>
        <taxon>Eukaryota</taxon>
        <taxon>Sar</taxon>
        <taxon>Alveolata</taxon>
        <taxon>Dinophyceae</taxon>
        <taxon>Suessiales</taxon>
        <taxon>Symbiodiniaceae</taxon>
        <taxon>Cladocopium</taxon>
    </lineage>
</organism>
<dbReference type="AlphaFoldDB" id="A0A9P1BYY0"/>
<proteinExistence type="predicted"/>
<feature type="compositionally biased region" description="Polar residues" evidence="1">
    <location>
        <begin position="273"/>
        <end position="287"/>
    </location>
</feature>
<feature type="region of interest" description="Disordered" evidence="1">
    <location>
        <begin position="98"/>
        <end position="179"/>
    </location>
</feature>
<dbReference type="EMBL" id="CAMXCT030000665">
    <property type="protein sequence ID" value="CAL4769135.1"/>
    <property type="molecule type" value="Genomic_DNA"/>
</dbReference>
<feature type="compositionally biased region" description="Basic and acidic residues" evidence="1">
    <location>
        <begin position="539"/>
        <end position="559"/>
    </location>
</feature>
<protein>
    <submittedName>
        <fullName evidence="2">Uncharacterized protein</fullName>
    </submittedName>
</protein>
<feature type="compositionally biased region" description="Basic and acidic residues" evidence="1">
    <location>
        <begin position="464"/>
        <end position="498"/>
    </location>
</feature>
<keyword evidence="4" id="KW-1185">Reference proteome</keyword>
<feature type="compositionally biased region" description="Basic and acidic residues" evidence="1">
    <location>
        <begin position="226"/>
        <end position="236"/>
    </location>
</feature>
<feature type="compositionally biased region" description="Acidic residues" evidence="1">
    <location>
        <begin position="106"/>
        <end position="133"/>
    </location>
</feature>
<dbReference type="EMBL" id="CAMXCT020000665">
    <property type="protein sequence ID" value="CAL1135198.1"/>
    <property type="molecule type" value="Genomic_DNA"/>
</dbReference>
<evidence type="ECO:0000313" key="3">
    <source>
        <dbReference type="EMBL" id="CAL4769135.1"/>
    </source>
</evidence>
<gene>
    <name evidence="2" type="ORF">C1SCF055_LOCUS9576</name>
</gene>
<reference evidence="2" key="1">
    <citation type="submission" date="2022-10" db="EMBL/GenBank/DDBJ databases">
        <authorList>
            <person name="Chen Y."/>
            <person name="Dougan E. K."/>
            <person name="Chan C."/>
            <person name="Rhodes N."/>
            <person name="Thang M."/>
        </authorList>
    </citation>
    <scope>NUCLEOTIDE SEQUENCE</scope>
</reference>
<feature type="compositionally biased region" description="Low complexity" evidence="1">
    <location>
        <begin position="401"/>
        <end position="416"/>
    </location>
</feature>
<feature type="compositionally biased region" description="Basic and acidic residues" evidence="1">
    <location>
        <begin position="291"/>
        <end position="303"/>
    </location>
</feature>
<dbReference type="Proteomes" id="UP001152797">
    <property type="component" value="Unassembled WGS sequence"/>
</dbReference>
<name>A0A9P1BYY0_9DINO</name>
<feature type="compositionally biased region" description="Basic and acidic residues" evidence="1">
    <location>
        <begin position="429"/>
        <end position="445"/>
    </location>
</feature>